<reference evidence="3" key="1">
    <citation type="submission" date="2019-06" db="EMBL/GenBank/DDBJ databases">
        <authorList>
            <person name="Zheng W."/>
        </authorList>
    </citation>
    <scope>NUCLEOTIDE SEQUENCE</scope>
    <source>
        <strain evidence="3">QDHG01</strain>
    </source>
</reference>
<organism evidence="3 4">
    <name type="scientific">Halteria grandinella</name>
    <dbReference type="NCBI Taxonomy" id="5974"/>
    <lineage>
        <taxon>Eukaryota</taxon>
        <taxon>Sar</taxon>
        <taxon>Alveolata</taxon>
        <taxon>Ciliophora</taxon>
        <taxon>Intramacronucleata</taxon>
        <taxon>Spirotrichea</taxon>
        <taxon>Stichotrichia</taxon>
        <taxon>Sporadotrichida</taxon>
        <taxon>Halteriidae</taxon>
        <taxon>Halteria</taxon>
    </lineage>
</organism>
<evidence type="ECO:0000313" key="3">
    <source>
        <dbReference type="EMBL" id="TNV79249.1"/>
    </source>
</evidence>
<evidence type="ECO:0000256" key="2">
    <source>
        <dbReference type="SAM" id="Phobius"/>
    </source>
</evidence>
<sequence>MRKRFLHWCNRLLSAISISKYAPSLSYKGKESYSTWQGGALSIFQYLITIGIVVSVLQTPFKRMNYSLQESRLQFNETQFINKTLDELISSDLFSLLYFPSPFYLADKDEIKQNKCFVKLSISKYTTNNDIKSLVNHTFQIFVDSDEQIYCKVDLGKYSWIDLFKELDSETRSEYGMLLTSSDQFLLTPYAFINSTTQEIWLYNYLADITAKEGAKLSLSQSPVIQSENNEAVFKYQVIDFIETNDIYGKYEGFFQEIMDCIGLNNKYTQRYLLSGEGWLIKDFFTPYHKAGLKVISFIFQTQVKQYERFPSSLVDALSRLGGILAIVNFSFIISLVNEKLFKQSIKENLFSKAKILPTPAHHSNTSLDHINVTEFSNFKINDSTKPPPKQHGVSHQVKPEDIFSYEMFIQMQKRFMSIQKKENLKLEGIGENPQHGDYTKQHSHGPVECVSISEHQALIDRVDALNQLVKAQQKQIEQLMASK</sequence>
<keyword evidence="2" id="KW-0812">Transmembrane</keyword>
<keyword evidence="2" id="KW-1133">Transmembrane helix</keyword>
<comment type="caution">
    <text evidence="3">The sequence shown here is derived from an EMBL/GenBank/DDBJ whole genome shotgun (WGS) entry which is preliminary data.</text>
</comment>
<dbReference type="Proteomes" id="UP000785679">
    <property type="component" value="Unassembled WGS sequence"/>
</dbReference>
<keyword evidence="4" id="KW-1185">Reference proteome</keyword>
<feature type="transmembrane region" description="Helical" evidence="2">
    <location>
        <begin position="40"/>
        <end position="57"/>
    </location>
</feature>
<accession>A0A8J8T200</accession>
<gene>
    <name evidence="3" type="ORF">FGO68_gene16335</name>
</gene>
<evidence type="ECO:0000256" key="1">
    <source>
        <dbReference type="SAM" id="Coils"/>
    </source>
</evidence>
<name>A0A8J8T200_HALGN</name>
<evidence type="ECO:0000313" key="4">
    <source>
        <dbReference type="Proteomes" id="UP000785679"/>
    </source>
</evidence>
<keyword evidence="1" id="KW-0175">Coiled coil</keyword>
<keyword evidence="2" id="KW-0472">Membrane</keyword>
<feature type="coiled-coil region" evidence="1">
    <location>
        <begin position="456"/>
        <end position="483"/>
    </location>
</feature>
<proteinExistence type="predicted"/>
<evidence type="ECO:0008006" key="5">
    <source>
        <dbReference type="Google" id="ProtNLM"/>
    </source>
</evidence>
<protein>
    <recommendedName>
        <fullName evidence="5">Transmembrane protein</fullName>
    </recommendedName>
</protein>
<dbReference type="AlphaFoldDB" id="A0A8J8T200"/>
<dbReference type="EMBL" id="RRYP01009172">
    <property type="protein sequence ID" value="TNV79249.1"/>
    <property type="molecule type" value="Genomic_DNA"/>
</dbReference>